<comment type="caution">
    <text evidence="2">The sequence shown here is derived from an EMBL/GenBank/DDBJ whole genome shotgun (WGS) entry which is preliminary data.</text>
</comment>
<accession>A0A8H7XJP4</accession>
<organism evidence="2">
    <name type="scientific">Psilocybe cubensis</name>
    <name type="common">Psychedelic mushroom</name>
    <name type="synonym">Stropharia cubensis</name>
    <dbReference type="NCBI Taxonomy" id="181762"/>
    <lineage>
        <taxon>Eukaryota</taxon>
        <taxon>Fungi</taxon>
        <taxon>Dikarya</taxon>
        <taxon>Basidiomycota</taxon>
        <taxon>Agaricomycotina</taxon>
        <taxon>Agaricomycetes</taxon>
        <taxon>Agaricomycetidae</taxon>
        <taxon>Agaricales</taxon>
        <taxon>Agaricineae</taxon>
        <taxon>Strophariaceae</taxon>
        <taxon>Psilocybe</taxon>
    </lineage>
</organism>
<gene>
    <name evidence="2" type="ORF">JR316_013353</name>
</gene>
<feature type="region of interest" description="Disordered" evidence="1">
    <location>
        <begin position="70"/>
        <end position="89"/>
    </location>
</feature>
<feature type="compositionally biased region" description="Basic and acidic residues" evidence="1">
    <location>
        <begin position="353"/>
        <end position="364"/>
    </location>
</feature>
<protein>
    <submittedName>
        <fullName evidence="2">Uncharacterized protein</fullName>
    </submittedName>
</protein>
<name>A0A8H7XJP4_PSICU</name>
<feature type="compositionally biased region" description="Polar residues" evidence="1">
    <location>
        <begin position="71"/>
        <end position="81"/>
    </location>
</feature>
<feature type="region of interest" description="Disordered" evidence="1">
    <location>
        <begin position="247"/>
        <end position="266"/>
    </location>
</feature>
<feature type="region of interest" description="Disordered" evidence="1">
    <location>
        <begin position="277"/>
        <end position="364"/>
    </location>
</feature>
<sequence length="364" mass="39684">MFLTVTNTDLPAWRTSRCDPTVQHLRQMTRRLSLSHPTSTGSTTRRCKLKPTHLDTSTRNDEKTVKALAMHTSQGKHSPSSRPRLASTPLDTSNISIVLQKGGDTYLAPRHLARPTSLQGGNTHSPHSPTLTCLPACSTSRCDPDSPPPPNDAFSISKTRRGKGKPTDLDGSTRNNEHAVKALGMTTSLWEHSPESPPRLASTPPATSINTVFKWEDILTTYNGRNNGELLKDTVSTFPTVTNSDLPAYSTPQCDPHSPAPPPHDVLSAVSLYINRDSTTRRGKENPTYGDTNTRHNEHTICNKSISSAHKPVATLTSKQDSSRRGPAPKPASSMFNSQPTRSRRIALTLRRGGGDEAENPKRG</sequence>
<evidence type="ECO:0000313" key="2">
    <source>
        <dbReference type="EMBL" id="KAG5161813.1"/>
    </source>
</evidence>
<feature type="region of interest" description="Disordered" evidence="1">
    <location>
        <begin position="138"/>
        <end position="176"/>
    </location>
</feature>
<dbReference type="EMBL" id="JAFIQS010000025">
    <property type="protein sequence ID" value="KAG5161813.1"/>
    <property type="molecule type" value="Genomic_DNA"/>
</dbReference>
<proteinExistence type="predicted"/>
<evidence type="ECO:0000256" key="1">
    <source>
        <dbReference type="SAM" id="MobiDB-lite"/>
    </source>
</evidence>
<reference evidence="2" key="1">
    <citation type="submission" date="2021-02" db="EMBL/GenBank/DDBJ databases">
        <title>Psilocybe cubensis genome.</title>
        <authorList>
            <person name="Mckernan K.J."/>
            <person name="Crawford S."/>
            <person name="Trippe A."/>
            <person name="Kane L.T."/>
            <person name="Mclaughlin S."/>
        </authorList>
    </citation>
    <scope>NUCLEOTIDE SEQUENCE [LARGE SCALE GENOMIC DNA]</scope>
    <source>
        <strain evidence="2">MGC-MH-2018</strain>
    </source>
</reference>
<dbReference type="AlphaFoldDB" id="A0A8H7XJP4"/>